<protein>
    <recommendedName>
        <fullName evidence="3">Transposase</fullName>
    </recommendedName>
</protein>
<evidence type="ECO:0000313" key="2">
    <source>
        <dbReference type="Proteomes" id="UP001160130"/>
    </source>
</evidence>
<evidence type="ECO:0008006" key="3">
    <source>
        <dbReference type="Google" id="ProtNLM"/>
    </source>
</evidence>
<dbReference type="Proteomes" id="UP001160130">
    <property type="component" value="Unassembled WGS sequence"/>
</dbReference>
<sequence length="67" mass="7509">MDEIAGWVRWLRVARPELPEPTALTLVNAARTIINDVVRVSYLTQNPTFRTELVACTLATLLGTAWI</sequence>
<evidence type="ECO:0000313" key="1">
    <source>
        <dbReference type="EMBL" id="MDH6198212.1"/>
    </source>
</evidence>
<accession>A0ABT6L7J8</accession>
<dbReference type="EMBL" id="JARXVE010000009">
    <property type="protein sequence ID" value="MDH6198212.1"/>
    <property type="molecule type" value="Genomic_DNA"/>
</dbReference>
<gene>
    <name evidence="1" type="ORF">M2272_004871</name>
</gene>
<name>A0ABT6L7J8_9MYCO</name>
<reference evidence="1 2" key="1">
    <citation type="submission" date="2023-04" db="EMBL/GenBank/DDBJ databases">
        <title>Forest soil microbial communities from Buena Vista Peninsula, Colon Province, Panama.</title>
        <authorList>
            <person name="Bouskill N."/>
        </authorList>
    </citation>
    <scope>NUCLEOTIDE SEQUENCE [LARGE SCALE GENOMIC DNA]</scope>
    <source>
        <strain evidence="1 2">AC80</strain>
    </source>
</reference>
<comment type="caution">
    <text evidence="1">The sequence shown here is derived from an EMBL/GenBank/DDBJ whole genome shotgun (WGS) entry which is preliminary data.</text>
</comment>
<keyword evidence="2" id="KW-1185">Reference proteome</keyword>
<organism evidence="1 2">
    <name type="scientific">Mycolicibacterium frederiksbergense</name>
    <dbReference type="NCBI Taxonomy" id="117567"/>
    <lineage>
        <taxon>Bacteria</taxon>
        <taxon>Bacillati</taxon>
        <taxon>Actinomycetota</taxon>
        <taxon>Actinomycetes</taxon>
        <taxon>Mycobacteriales</taxon>
        <taxon>Mycobacteriaceae</taxon>
        <taxon>Mycolicibacterium</taxon>
    </lineage>
</organism>
<proteinExistence type="predicted"/>